<dbReference type="Proteomes" id="UP000218775">
    <property type="component" value="Unassembled WGS sequence"/>
</dbReference>
<dbReference type="PANTHER" id="PTHR43453:SF1">
    <property type="entry name" value="TRNA_RRNA METHYLTRANSFERASE SPOU TYPE DOMAIN-CONTAINING PROTEIN"/>
    <property type="match status" value="1"/>
</dbReference>
<keyword evidence="3" id="KW-0808">Transferase</keyword>
<evidence type="ECO:0000256" key="5">
    <source>
        <dbReference type="ARBA" id="ARBA00022694"/>
    </source>
</evidence>
<dbReference type="InterPro" id="IPR001537">
    <property type="entry name" value="SpoU_MeTrfase"/>
</dbReference>
<evidence type="ECO:0000256" key="6">
    <source>
        <dbReference type="ARBA" id="ARBA00022884"/>
    </source>
</evidence>
<dbReference type="InterPro" id="IPR033671">
    <property type="entry name" value="TrmH"/>
</dbReference>
<keyword evidence="6" id="KW-0694">RNA-binding</keyword>
<evidence type="ECO:0000256" key="1">
    <source>
        <dbReference type="ARBA" id="ARBA00022555"/>
    </source>
</evidence>
<name>A0A2A4X6C6_UNCAE</name>
<evidence type="ECO:0000256" key="2">
    <source>
        <dbReference type="ARBA" id="ARBA00022603"/>
    </source>
</evidence>
<dbReference type="GO" id="GO:0000049">
    <property type="term" value="F:tRNA binding"/>
    <property type="evidence" value="ECO:0007669"/>
    <property type="project" value="UniProtKB-KW"/>
</dbReference>
<dbReference type="PANTHER" id="PTHR43453">
    <property type="entry name" value="RRNA METHYLASE-LIKE"/>
    <property type="match status" value="1"/>
</dbReference>
<dbReference type="EMBL" id="NVUK01000009">
    <property type="protein sequence ID" value="PCI78054.1"/>
    <property type="molecule type" value="Genomic_DNA"/>
</dbReference>
<dbReference type="Pfam" id="PF00588">
    <property type="entry name" value="SpoU_methylase"/>
    <property type="match status" value="1"/>
</dbReference>
<accession>A0A2A4X6C6</accession>
<dbReference type="GO" id="GO:0002938">
    <property type="term" value="P:tRNA guanine ribose methylation"/>
    <property type="evidence" value="ECO:0007669"/>
    <property type="project" value="TreeGrafter"/>
</dbReference>
<evidence type="ECO:0000256" key="3">
    <source>
        <dbReference type="ARBA" id="ARBA00022679"/>
    </source>
</evidence>
<evidence type="ECO:0000256" key="4">
    <source>
        <dbReference type="ARBA" id="ARBA00022691"/>
    </source>
</evidence>
<dbReference type="SUPFAM" id="SSF75217">
    <property type="entry name" value="alpha/beta knot"/>
    <property type="match status" value="1"/>
</dbReference>
<comment type="caution">
    <text evidence="8">The sequence shown here is derived from an EMBL/GenBank/DDBJ whole genome shotgun (WGS) entry which is preliminary data.</text>
</comment>
<keyword evidence="1" id="KW-0820">tRNA-binding</keyword>
<feature type="domain" description="tRNA/rRNA methyltransferase SpoU type" evidence="7">
    <location>
        <begin position="69"/>
        <end position="204"/>
    </location>
</feature>
<evidence type="ECO:0000313" key="9">
    <source>
        <dbReference type="Proteomes" id="UP000218775"/>
    </source>
</evidence>
<dbReference type="AlphaFoldDB" id="A0A2A4X6C6"/>
<organism evidence="8 9">
    <name type="scientific">Aerophobetes bacterium</name>
    <dbReference type="NCBI Taxonomy" id="2030807"/>
    <lineage>
        <taxon>Bacteria</taxon>
        <taxon>Candidatus Aerophobota</taxon>
    </lineage>
</organism>
<keyword evidence="4" id="KW-0949">S-adenosyl-L-methionine</keyword>
<dbReference type="InterPro" id="IPR029028">
    <property type="entry name" value="Alpha/beta_knot_MTases"/>
</dbReference>
<sequence>MLFFLYLLIFIVLKIGNYSVLTCLYRMFSNLIHAHTSQEIIEKLSSLISDRRKARIRFAVENRITGLDIAVEAPSCIYNALAVIRTAEAFGVDQFHLIESEMKNRQGNSTAGGAHKWVNIYQHTQLDKFFSLASKKGIKVLGATVSGGCSMEEIDVDGPVCLLFGNEHRGLSKEAISRCSQTFSIDMFGMVESFNIANAAAIATHCIQQRKRKSTPTECTPSQELIEKNIALFYLKTVGIKIAKPLFQR</sequence>
<keyword evidence="5" id="KW-0819">tRNA processing</keyword>
<evidence type="ECO:0000313" key="8">
    <source>
        <dbReference type="EMBL" id="PCI78054.1"/>
    </source>
</evidence>
<keyword evidence="2" id="KW-0489">Methyltransferase</keyword>
<dbReference type="Gene3D" id="3.40.1280.10">
    <property type="match status" value="1"/>
</dbReference>
<gene>
    <name evidence="8" type="ORF">COB21_01830</name>
</gene>
<dbReference type="InterPro" id="IPR029026">
    <property type="entry name" value="tRNA_m1G_MTases_N"/>
</dbReference>
<proteinExistence type="predicted"/>
<dbReference type="GO" id="GO:0008173">
    <property type="term" value="F:RNA methyltransferase activity"/>
    <property type="evidence" value="ECO:0007669"/>
    <property type="project" value="InterPro"/>
</dbReference>
<reference evidence="9" key="1">
    <citation type="submission" date="2017-08" db="EMBL/GenBank/DDBJ databases">
        <title>A dynamic microbial community with high functional redundancy inhabits the cold, oxic subseafloor aquifer.</title>
        <authorList>
            <person name="Tully B.J."/>
            <person name="Wheat C.G."/>
            <person name="Glazer B.T."/>
            <person name="Huber J.A."/>
        </authorList>
    </citation>
    <scope>NUCLEOTIDE SEQUENCE [LARGE SCALE GENOMIC DNA]</scope>
</reference>
<evidence type="ECO:0000259" key="7">
    <source>
        <dbReference type="Pfam" id="PF00588"/>
    </source>
</evidence>
<protein>
    <recommendedName>
        <fullName evidence="7">tRNA/rRNA methyltransferase SpoU type domain-containing protein</fullName>
    </recommendedName>
</protein>